<dbReference type="GO" id="GO:0032153">
    <property type="term" value="C:cell division site"/>
    <property type="evidence" value="ECO:0007669"/>
    <property type="project" value="UniProtKB-UniRule"/>
</dbReference>
<feature type="region of interest" description="Disordered" evidence="9">
    <location>
        <begin position="1"/>
        <end position="89"/>
    </location>
</feature>
<feature type="compositionally biased region" description="Basic and acidic residues" evidence="9">
    <location>
        <begin position="1"/>
        <end position="16"/>
    </location>
</feature>
<name>A0A1L6RCL0_9LACO</name>
<reference evidence="11 12" key="1">
    <citation type="submission" date="2016-02" db="EMBL/GenBank/DDBJ databases">
        <title>Complete Genome Sequence of Weissella jogaejeotgali FOL01.</title>
        <authorList>
            <person name="Lee J.-H."/>
            <person name="Ku H.-J."/>
        </authorList>
    </citation>
    <scope>NUCLEOTIDE SEQUENCE [LARGE SCALE GENOMIC DNA]</scope>
    <source>
        <strain evidence="11 12">FOL01</strain>
    </source>
</reference>
<evidence type="ECO:0000256" key="3">
    <source>
        <dbReference type="ARBA" id="ARBA00022618"/>
    </source>
</evidence>
<dbReference type="InterPro" id="IPR050487">
    <property type="entry name" value="FtsQ_DivIB"/>
</dbReference>
<dbReference type="RefSeq" id="WP_075270021.1">
    <property type="nucleotide sequence ID" value="NZ_CP014332.1"/>
</dbReference>
<dbReference type="STRING" id="1631871.FOL01_1412"/>
<evidence type="ECO:0000256" key="2">
    <source>
        <dbReference type="ARBA" id="ARBA00022475"/>
    </source>
</evidence>
<feature type="transmembrane region" description="Helical" evidence="8">
    <location>
        <begin position="101"/>
        <end position="120"/>
    </location>
</feature>
<proteinExistence type="inferred from homology"/>
<evidence type="ECO:0000256" key="7">
    <source>
        <dbReference type="ARBA" id="ARBA00023306"/>
    </source>
</evidence>
<evidence type="ECO:0000259" key="10">
    <source>
        <dbReference type="PROSITE" id="PS51779"/>
    </source>
</evidence>
<dbReference type="GO" id="GO:0043093">
    <property type="term" value="P:FtsZ-dependent cytokinesis"/>
    <property type="evidence" value="ECO:0007669"/>
    <property type="project" value="UniProtKB-UniRule"/>
</dbReference>
<accession>A0A1L6RCL0</accession>
<evidence type="ECO:0000313" key="11">
    <source>
        <dbReference type="EMBL" id="APS42271.1"/>
    </source>
</evidence>
<evidence type="ECO:0000256" key="1">
    <source>
        <dbReference type="ARBA" id="ARBA00004370"/>
    </source>
</evidence>
<dbReference type="EMBL" id="CP014332">
    <property type="protein sequence ID" value="APS42271.1"/>
    <property type="molecule type" value="Genomic_DNA"/>
</dbReference>
<comment type="similarity">
    <text evidence="8">Belongs to the FtsQ/DivIB family. DivIB subfamily.</text>
</comment>
<evidence type="ECO:0000256" key="6">
    <source>
        <dbReference type="ARBA" id="ARBA00023136"/>
    </source>
</evidence>
<dbReference type="Gene3D" id="3.40.50.10960">
    <property type="match status" value="1"/>
</dbReference>
<feature type="compositionally biased region" description="Basic and acidic residues" evidence="9">
    <location>
        <begin position="55"/>
        <end position="76"/>
    </location>
</feature>
<dbReference type="Pfam" id="PF03799">
    <property type="entry name" value="FtsQ_DivIB_C"/>
    <property type="match status" value="1"/>
</dbReference>
<dbReference type="Proteomes" id="UP000185473">
    <property type="component" value="Chromosome"/>
</dbReference>
<dbReference type="PROSITE" id="PS51779">
    <property type="entry name" value="POTRA"/>
    <property type="match status" value="1"/>
</dbReference>
<comment type="subcellular location">
    <subcellularLocation>
        <location evidence="8">Cell membrane</location>
        <topology evidence="8">Single-pass type II membrane protein</topology>
    </subcellularLocation>
    <subcellularLocation>
        <location evidence="1">Membrane</location>
    </subcellularLocation>
    <text evidence="8">Localizes to the division septum.</text>
</comment>
<keyword evidence="7 8" id="KW-0131">Cell cycle</keyword>
<dbReference type="AlphaFoldDB" id="A0A1L6RCL0"/>
<keyword evidence="6 8" id="KW-0472">Membrane</keyword>
<feature type="domain" description="POTRA" evidence="10">
    <location>
        <begin position="124"/>
        <end position="195"/>
    </location>
</feature>
<evidence type="ECO:0000256" key="4">
    <source>
        <dbReference type="ARBA" id="ARBA00022692"/>
    </source>
</evidence>
<dbReference type="PANTHER" id="PTHR37820:SF1">
    <property type="entry name" value="CELL DIVISION PROTEIN FTSQ"/>
    <property type="match status" value="1"/>
</dbReference>
<protein>
    <recommendedName>
        <fullName evidence="8">Cell division protein DivIB</fullName>
    </recommendedName>
</protein>
<dbReference type="HAMAP" id="MF_00912">
    <property type="entry name" value="DivIB"/>
    <property type="match status" value="1"/>
</dbReference>
<keyword evidence="3 8" id="KW-0132">Cell division</keyword>
<evidence type="ECO:0000256" key="5">
    <source>
        <dbReference type="ARBA" id="ARBA00022989"/>
    </source>
</evidence>
<evidence type="ECO:0000256" key="8">
    <source>
        <dbReference type="HAMAP-Rule" id="MF_00912"/>
    </source>
</evidence>
<dbReference type="GO" id="GO:0005886">
    <property type="term" value="C:plasma membrane"/>
    <property type="evidence" value="ECO:0007669"/>
    <property type="project" value="UniProtKB-SubCell"/>
</dbReference>
<keyword evidence="2 8" id="KW-1003">Cell membrane</keyword>
<dbReference type="OrthoDB" id="1819027at2"/>
<keyword evidence="4 8" id="KW-0812">Transmembrane</keyword>
<dbReference type="InterPro" id="IPR005548">
    <property type="entry name" value="Cell_div_FtsQ/DivIB_C"/>
</dbReference>
<dbReference type="KEGG" id="wjo:FOL01_1412"/>
<evidence type="ECO:0000256" key="9">
    <source>
        <dbReference type="SAM" id="MobiDB-lite"/>
    </source>
</evidence>
<gene>
    <name evidence="8" type="primary">divIB</name>
    <name evidence="11" type="ORF">FOL01_1412</name>
</gene>
<organism evidence="11 12">
    <name type="scientific">Weissella jogaejeotgali</name>
    <dbReference type="NCBI Taxonomy" id="1631871"/>
    <lineage>
        <taxon>Bacteria</taxon>
        <taxon>Bacillati</taxon>
        <taxon>Bacillota</taxon>
        <taxon>Bacilli</taxon>
        <taxon>Lactobacillales</taxon>
        <taxon>Lactobacillaceae</taxon>
        <taxon>Weissella</taxon>
    </lineage>
</organism>
<sequence>MTDKKENPHNKNDHANSSDIQAHLNALLSGKVESSKPKRSKQSDKKEPQSNPKQADVKQGTKDNHDTDTSDEAIKSDDDEAKTTKHKRPKRKRFLFSHEKAAIKTLIVLLVMAAGLIYLISPANQVQKYEIVGTHELSDKTVLHAAGLKTGQPLLTTLNQSDYFSHMAKSKNPQIRHLKLTRKSDNTLQVKVDEIVKVGYVKADNKYYPILENGSMLDRGLSNQQAGGLPIYDGFTTDKQLRKTLSEFGKLSDPLRHAVSEIVWSPNSQNNQRLLIYMNDGNQVLISADEMSKKMKYYPGMVAQLNKTGIADLQVGAYFKPYD</sequence>
<comment type="function">
    <text evidence="8">Cell division protein that may be involved in stabilizing or promoting the assembly of the division complex.</text>
</comment>
<keyword evidence="12" id="KW-1185">Reference proteome</keyword>
<dbReference type="InterPro" id="IPR026580">
    <property type="entry name" value="DivIB"/>
</dbReference>
<dbReference type="InterPro" id="IPR034746">
    <property type="entry name" value="POTRA"/>
</dbReference>
<feature type="compositionally biased region" description="Basic and acidic residues" evidence="9">
    <location>
        <begin position="33"/>
        <end position="48"/>
    </location>
</feature>
<evidence type="ECO:0000313" key="12">
    <source>
        <dbReference type="Proteomes" id="UP000185473"/>
    </source>
</evidence>
<dbReference type="PANTHER" id="PTHR37820">
    <property type="entry name" value="CELL DIVISION PROTEIN DIVIB"/>
    <property type="match status" value="1"/>
</dbReference>
<keyword evidence="5 8" id="KW-1133">Transmembrane helix</keyword>